<dbReference type="PROSITE" id="PS50089">
    <property type="entry name" value="ZF_RING_2"/>
    <property type="match status" value="1"/>
</dbReference>
<dbReference type="OrthoDB" id="3972895at2759"/>
<dbReference type="EMBL" id="LXPE01000347">
    <property type="protein sequence ID" value="OBA24903.1"/>
    <property type="molecule type" value="Genomic_DNA"/>
</dbReference>
<dbReference type="GO" id="GO:0008270">
    <property type="term" value="F:zinc ion binding"/>
    <property type="evidence" value="ECO:0007669"/>
    <property type="project" value="UniProtKB-KW"/>
</dbReference>
<dbReference type="InterPro" id="IPR001841">
    <property type="entry name" value="Znf_RING"/>
</dbReference>
<protein>
    <recommendedName>
        <fullName evidence="6">RING-type domain-containing protein</fullName>
    </recommendedName>
</protein>
<organism evidence="7 8">
    <name type="scientific">Hanseniaspora valbyensis NRRL Y-1626</name>
    <dbReference type="NCBI Taxonomy" id="766949"/>
    <lineage>
        <taxon>Eukaryota</taxon>
        <taxon>Fungi</taxon>
        <taxon>Dikarya</taxon>
        <taxon>Ascomycota</taxon>
        <taxon>Saccharomycotina</taxon>
        <taxon>Saccharomycetes</taxon>
        <taxon>Saccharomycodales</taxon>
        <taxon>Saccharomycodaceae</taxon>
        <taxon>Hanseniaspora</taxon>
    </lineage>
</organism>
<evidence type="ECO:0000256" key="3">
    <source>
        <dbReference type="ARBA" id="ARBA00022833"/>
    </source>
</evidence>
<dbReference type="Pfam" id="PF13639">
    <property type="entry name" value="zf-RING_2"/>
    <property type="match status" value="1"/>
</dbReference>
<keyword evidence="8" id="KW-1185">Reference proteome</keyword>
<dbReference type="InterPro" id="IPR013083">
    <property type="entry name" value="Znf_RING/FYVE/PHD"/>
</dbReference>
<accession>A0A1B7T863</accession>
<gene>
    <name evidence="7" type="ORF">HANVADRAFT_4282</name>
</gene>
<comment type="caution">
    <text evidence="7">The sequence shown here is derived from an EMBL/GenBank/DDBJ whole genome shotgun (WGS) entry which is preliminary data.</text>
</comment>
<feature type="region of interest" description="Disordered" evidence="5">
    <location>
        <begin position="363"/>
        <end position="382"/>
    </location>
</feature>
<proteinExistence type="predicted"/>
<feature type="compositionally biased region" description="Low complexity" evidence="5">
    <location>
        <begin position="569"/>
        <end position="582"/>
    </location>
</feature>
<keyword evidence="2 4" id="KW-0863">Zinc-finger</keyword>
<evidence type="ECO:0000256" key="5">
    <source>
        <dbReference type="SAM" id="MobiDB-lite"/>
    </source>
</evidence>
<evidence type="ECO:0000256" key="2">
    <source>
        <dbReference type="ARBA" id="ARBA00022771"/>
    </source>
</evidence>
<dbReference type="GO" id="GO:0061630">
    <property type="term" value="F:ubiquitin protein ligase activity"/>
    <property type="evidence" value="ECO:0007669"/>
    <property type="project" value="TreeGrafter"/>
</dbReference>
<keyword evidence="3" id="KW-0862">Zinc</keyword>
<feature type="domain" description="RING-type" evidence="6">
    <location>
        <begin position="270"/>
        <end position="296"/>
    </location>
</feature>
<feature type="region of interest" description="Disordered" evidence="5">
    <location>
        <begin position="157"/>
        <end position="261"/>
    </location>
</feature>
<dbReference type="PANTHER" id="PTHR45969">
    <property type="entry name" value="RING ZINC FINGER PROTEIN-RELATED"/>
    <property type="match status" value="1"/>
</dbReference>
<dbReference type="Proteomes" id="UP000092321">
    <property type="component" value="Unassembled WGS sequence"/>
</dbReference>
<dbReference type="AlphaFoldDB" id="A0A1B7T863"/>
<reference evidence="8" key="1">
    <citation type="journal article" date="2016" name="Proc. Natl. Acad. Sci. U.S.A.">
        <title>Comparative genomics of biotechnologically important yeasts.</title>
        <authorList>
            <person name="Riley R."/>
            <person name="Haridas S."/>
            <person name="Wolfe K.H."/>
            <person name="Lopes M.R."/>
            <person name="Hittinger C.T."/>
            <person name="Goeker M."/>
            <person name="Salamov A.A."/>
            <person name="Wisecaver J.H."/>
            <person name="Long T.M."/>
            <person name="Calvey C.H."/>
            <person name="Aerts A.L."/>
            <person name="Barry K.W."/>
            <person name="Choi C."/>
            <person name="Clum A."/>
            <person name="Coughlan A.Y."/>
            <person name="Deshpande S."/>
            <person name="Douglass A.P."/>
            <person name="Hanson S.J."/>
            <person name="Klenk H.-P."/>
            <person name="LaButti K.M."/>
            <person name="Lapidus A."/>
            <person name="Lindquist E.A."/>
            <person name="Lipzen A.M."/>
            <person name="Meier-Kolthoff J.P."/>
            <person name="Ohm R.A."/>
            <person name="Otillar R.P."/>
            <person name="Pangilinan J.L."/>
            <person name="Peng Y."/>
            <person name="Rokas A."/>
            <person name="Rosa C.A."/>
            <person name="Scheuner C."/>
            <person name="Sibirny A.A."/>
            <person name="Slot J.C."/>
            <person name="Stielow J.B."/>
            <person name="Sun H."/>
            <person name="Kurtzman C.P."/>
            <person name="Blackwell M."/>
            <person name="Grigoriev I.V."/>
            <person name="Jeffries T.W."/>
        </authorList>
    </citation>
    <scope>NUCLEOTIDE SEQUENCE [LARGE SCALE GENOMIC DNA]</scope>
    <source>
        <strain evidence="8">NRRL Y-1626</strain>
    </source>
</reference>
<feature type="compositionally biased region" description="Low complexity" evidence="5">
    <location>
        <begin position="548"/>
        <end position="562"/>
    </location>
</feature>
<dbReference type="SUPFAM" id="SSF57850">
    <property type="entry name" value="RING/U-box"/>
    <property type="match status" value="1"/>
</dbReference>
<keyword evidence="1" id="KW-0479">Metal-binding</keyword>
<feature type="region of interest" description="Disordered" evidence="5">
    <location>
        <begin position="477"/>
        <end position="532"/>
    </location>
</feature>
<evidence type="ECO:0000256" key="1">
    <source>
        <dbReference type="ARBA" id="ARBA00022723"/>
    </source>
</evidence>
<dbReference type="GO" id="GO:0016567">
    <property type="term" value="P:protein ubiquitination"/>
    <property type="evidence" value="ECO:0007669"/>
    <property type="project" value="TreeGrafter"/>
</dbReference>
<dbReference type="PANTHER" id="PTHR45969:SF69">
    <property type="entry name" value="FINGER DOMAIN PROTEIN, PUTATIVE (AFU_ORTHOLOGUE AFUA_3G12190)-RELATED"/>
    <property type="match status" value="1"/>
</dbReference>
<feature type="region of interest" description="Disordered" evidence="5">
    <location>
        <begin position="546"/>
        <end position="582"/>
    </location>
</feature>
<dbReference type="Gene3D" id="3.30.40.10">
    <property type="entry name" value="Zinc/RING finger domain, C3HC4 (zinc finger)"/>
    <property type="match status" value="1"/>
</dbReference>
<evidence type="ECO:0000313" key="7">
    <source>
        <dbReference type="EMBL" id="OBA24903.1"/>
    </source>
</evidence>
<feature type="compositionally biased region" description="Low complexity" evidence="5">
    <location>
        <begin position="219"/>
        <end position="253"/>
    </location>
</feature>
<evidence type="ECO:0000313" key="8">
    <source>
        <dbReference type="Proteomes" id="UP000092321"/>
    </source>
</evidence>
<evidence type="ECO:0000256" key="4">
    <source>
        <dbReference type="PROSITE-ProRule" id="PRU00175"/>
    </source>
</evidence>
<evidence type="ECO:0000259" key="6">
    <source>
        <dbReference type="PROSITE" id="PS50089"/>
    </source>
</evidence>
<sequence length="582" mass="65459">MSDTTEPITSNTNDTPPIQDISLNVSYSLIHDASPRNGTLKIKIHNVPENLLKNTEGSRVERTKNPEKNLPFSDDELLLKKIIHIATMRTVNHLQRRFTDILKEMRSVSRDSFEELKVLDYKQLEDILKENSDTKVCVEDEECGICLEKYYIKKTDNKEVKEEQTENDEDLKTKKRTFADHQEDDIIGEITTTTNDKDSTNSNKKRRRGIDSNEPTPDIGETSIENNESSNVEINNTNTENGNNNTEDSSSGEAPIPDEVNNYTHEPVQLTNCVHIFGRNCLYSWCNNNNSCPLCREKISSKNIEYSTEDFNRALQQDELLTSIQYKDLLEEANRDPGDVLRRPFFNTNDDTERSSLFIVSGTNPEVTEGNNANNTNNERPYLTDPRLQTLIERTLTRLSEMLRDRENALRNRNADDTSNPDETADNTGNISFPFSDAMPNRIRIAEMNGTESVNTGRVLFNPVLPQMLSEFLRTGIPQHDTSSTGSHESSTNSQVLTSNTPPSGSSNETTTSSSSGTTSNTEPSESGTRNLRDILRDRVREMMDMVGGSSSSSNNNNGNGESNHENENNATSNNNESSENN</sequence>
<feature type="region of interest" description="Disordered" evidence="5">
    <location>
        <begin position="410"/>
        <end position="435"/>
    </location>
</feature>
<name>A0A1B7T863_9ASCO</name>
<feature type="compositionally biased region" description="Low complexity" evidence="5">
    <location>
        <begin position="482"/>
        <end position="529"/>
    </location>
</feature>